<sequence>MEMSDEDAAAILYDWQIWARPSQLLPAGDWTTWLLLAGRGFGKTRTGAEGIRELLARGYGRLGLIAPTAADTRDVMVEGESGILATSPPWARPIYEASKRRLTWPNGAQAALYSADEPERLRGPQHDAIWADELAAWRRPEAWDMAMFGLRLGERPLALVTTTPKPVRLVRELLSDPTTFVTRGSTYDNSANLAPSFVAQIVKKYEGTRLGRQELHAELLDDNPGALWKRTQLDALRVDGYPTLERIVIAIDPAVTSSEESDETGIVVAGRAQVNGEAHAFVLDDVSGRYSPNEWAQLVANTFRLQKADRVIAEVNNGGDLVEANLRTVDRNLPFTKVHASRGKRVRAEPIASLYEQGRVHHVGSLDLLEDQLCTWDPTLGEKSPDRLDALVWALTELMLSEPEAGFFGESI</sequence>
<keyword evidence="3" id="KW-0547">Nucleotide-binding</keyword>
<dbReference type="InterPro" id="IPR035421">
    <property type="entry name" value="Terminase_6C"/>
</dbReference>
<protein>
    <submittedName>
        <fullName evidence="3">ATP-binding protein</fullName>
    </submittedName>
</protein>
<keyword evidence="1" id="KW-1188">Viral release from host cell</keyword>
<organism evidence="3 4">
    <name type="scientific">Deinococcus irradiatisoli</name>
    <dbReference type="NCBI Taxonomy" id="2202254"/>
    <lineage>
        <taxon>Bacteria</taxon>
        <taxon>Thermotogati</taxon>
        <taxon>Deinococcota</taxon>
        <taxon>Deinococci</taxon>
        <taxon>Deinococcales</taxon>
        <taxon>Deinococcaceae</taxon>
        <taxon>Deinococcus</taxon>
    </lineage>
</organism>
<dbReference type="OrthoDB" id="55571at2"/>
<evidence type="ECO:0000313" key="3">
    <source>
        <dbReference type="EMBL" id="AWN24672.1"/>
    </source>
</evidence>
<name>A0A2Z3JI32_9DEIO</name>
<dbReference type="KEGG" id="dez:DKM44_12890"/>
<keyword evidence="4" id="KW-1185">Reference proteome</keyword>
<dbReference type="Proteomes" id="UP000245368">
    <property type="component" value="Chromosome"/>
</dbReference>
<evidence type="ECO:0000313" key="4">
    <source>
        <dbReference type="Proteomes" id="UP000245368"/>
    </source>
</evidence>
<evidence type="ECO:0000256" key="1">
    <source>
        <dbReference type="ARBA" id="ARBA00022612"/>
    </source>
</evidence>
<gene>
    <name evidence="3" type="ORF">DKM44_12890</name>
</gene>
<keyword evidence="3" id="KW-0067">ATP-binding</keyword>
<dbReference type="Pfam" id="PF03237">
    <property type="entry name" value="Terminase_6N"/>
    <property type="match status" value="1"/>
</dbReference>
<dbReference type="AlphaFoldDB" id="A0A2Z3JI32"/>
<dbReference type="EMBL" id="CP029494">
    <property type="protein sequence ID" value="AWN24672.1"/>
    <property type="molecule type" value="Genomic_DNA"/>
</dbReference>
<dbReference type="Gene3D" id="3.30.420.240">
    <property type="match status" value="1"/>
</dbReference>
<dbReference type="InterPro" id="IPR027417">
    <property type="entry name" value="P-loop_NTPase"/>
</dbReference>
<proteinExistence type="predicted"/>
<dbReference type="GO" id="GO:0005524">
    <property type="term" value="F:ATP binding"/>
    <property type="evidence" value="ECO:0007669"/>
    <property type="project" value="UniProtKB-KW"/>
</dbReference>
<dbReference type="Pfam" id="PF17289">
    <property type="entry name" value="Terminase_6C"/>
    <property type="match status" value="1"/>
</dbReference>
<feature type="domain" description="Terminase large subunit gp17-like C-terminal" evidence="2">
    <location>
        <begin position="249"/>
        <end position="396"/>
    </location>
</feature>
<dbReference type="Gene3D" id="3.40.50.300">
    <property type="entry name" value="P-loop containing nucleotide triphosphate hydrolases"/>
    <property type="match status" value="1"/>
</dbReference>
<reference evidence="3 4" key="1">
    <citation type="submission" date="2018-05" db="EMBL/GenBank/DDBJ databases">
        <title>Complete Genome Sequence of Deinococcus sp. strain 17bor-2.</title>
        <authorList>
            <person name="Srinivasan S."/>
        </authorList>
    </citation>
    <scope>NUCLEOTIDE SEQUENCE [LARGE SCALE GENOMIC DNA]</scope>
    <source>
        <strain evidence="3 4">17bor-2</strain>
    </source>
</reference>
<evidence type="ECO:0000259" key="2">
    <source>
        <dbReference type="Pfam" id="PF17289"/>
    </source>
</evidence>
<accession>A0A2Z3JI32</accession>